<dbReference type="EMBL" id="BQXS01007534">
    <property type="protein sequence ID" value="GKT27985.1"/>
    <property type="molecule type" value="Genomic_DNA"/>
</dbReference>
<dbReference type="GO" id="GO:0003746">
    <property type="term" value="F:translation elongation factor activity"/>
    <property type="evidence" value="ECO:0007669"/>
    <property type="project" value="UniProtKB-KW"/>
</dbReference>
<dbReference type="SUPFAM" id="SSF54211">
    <property type="entry name" value="Ribosomal protein S5 domain 2-like"/>
    <property type="match status" value="1"/>
</dbReference>
<evidence type="ECO:0000313" key="5">
    <source>
        <dbReference type="EMBL" id="GKT27985.1"/>
    </source>
</evidence>
<protein>
    <submittedName>
        <fullName evidence="5">Elongation factor G</fullName>
    </submittedName>
</protein>
<evidence type="ECO:0000259" key="4">
    <source>
        <dbReference type="Pfam" id="PF03764"/>
    </source>
</evidence>
<dbReference type="Gene3D" id="3.30.230.10">
    <property type="match status" value="1"/>
</dbReference>
<evidence type="ECO:0000256" key="2">
    <source>
        <dbReference type="ARBA" id="ARBA00022917"/>
    </source>
</evidence>
<feature type="non-terminal residue" evidence="5">
    <location>
        <position position="70"/>
    </location>
</feature>
<feature type="domain" description="Translation elongation factor EFG/EF2" evidence="4">
    <location>
        <begin position="3"/>
        <end position="48"/>
    </location>
</feature>
<dbReference type="Pfam" id="PF03764">
    <property type="entry name" value="EFG_IV"/>
    <property type="match status" value="1"/>
</dbReference>
<dbReference type="Proteomes" id="UP001057375">
    <property type="component" value="Unassembled WGS sequence"/>
</dbReference>
<keyword evidence="6" id="KW-1185">Reference proteome</keyword>
<evidence type="ECO:0000256" key="1">
    <source>
        <dbReference type="ARBA" id="ARBA00022741"/>
    </source>
</evidence>
<dbReference type="InterPro" id="IPR014721">
    <property type="entry name" value="Ribsml_uS5_D2-typ_fold_subgr"/>
</dbReference>
<accession>A0ABQ5K626</accession>
<keyword evidence="1" id="KW-0547">Nucleotide-binding</keyword>
<name>A0ABQ5K626_9EUKA</name>
<dbReference type="InterPro" id="IPR020568">
    <property type="entry name" value="Ribosomal_Su5_D2-typ_SF"/>
</dbReference>
<evidence type="ECO:0000256" key="3">
    <source>
        <dbReference type="ARBA" id="ARBA00023134"/>
    </source>
</evidence>
<sequence>MLGGVLAGYPLVDIRVTCYDGSYHDVDSSEMAFKLAASMGFKAGCKQATAQAVILEPMMRVEIETPEDYM</sequence>
<dbReference type="PANTHER" id="PTHR43261">
    <property type="entry name" value="TRANSLATION ELONGATION FACTOR G-RELATED"/>
    <property type="match status" value="1"/>
</dbReference>
<dbReference type="PANTHER" id="PTHR43261:SF1">
    <property type="entry name" value="RIBOSOME-RELEASING FACTOR 2, MITOCHONDRIAL"/>
    <property type="match status" value="1"/>
</dbReference>
<comment type="caution">
    <text evidence="5">The sequence shown here is derived from an EMBL/GenBank/DDBJ whole genome shotgun (WGS) entry which is preliminary data.</text>
</comment>
<proteinExistence type="predicted"/>
<gene>
    <name evidence="5" type="ORF">ADUPG1_004827</name>
</gene>
<dbReference type="InterPro" id="IPR005517">
    <property type="entry name" value="Transl_elong_EFG/EF2_IV"/>
</dbReference>
<evidence type="ECO:0000313" key="6">
    <source>
        <dbReference type="Proteomes" id="UP001057375"/>
    </source>
</evidence>
<keyword evidence="3" id="KW-0342">GTP-binding</keyword>
<organism evidence="5 6">
    <name type="scientific">Aduncisulcus paluster</name>
    <dbReference type="NCBI Taxonomy" id="2918883"/>
    <lineage>
        <taxon>Eukaryota</taxon>
        <taxon>Metamonada</taxon>
        <taxon>Carpediemonas-like organisms</taxon>
        <taxon>Aduncisulcus</taxon>
    </lineage>
</organism>
<reference evidence="5" key="1">
    <citation type="submission" date="2022-03" db="EMBL/GenBank/DDBJ databases">
        <title>Draft genome sequence of Aduncisulcus paluster, a free-living microaerophilic Fornicata.</title>
        <authorList>
            <person name="Yuyama I."/>
            <person name="Kume K."/>
            <person name="Tamura T."/>
            <person name="Inagaki Y."/>
            <person name="Hashimoto T."/>
        </authorList>
    </citation>
    <scope>NUCLEOTIDE SEQUENCE</scope>
    <source>
        <strain evidence="5">NY0171</strain>
    </source>
</reference>
<keyword evidence="2" id="KW-0648">Protein biosynthesis</keyword>
<keyword evidence="5" id="KW-0251">Elongation factor</keyword>